<dbReference type="InterPro" id="IPR004154">
    <property type="entry name" value="Anticodon-bd"/>
</dbReference>
<evidence type="ECO:0000256" key="7">
    <source>
        <dbReference type="ARBA" id="ARBA00022917"/>
    </source>
</evidence>
<evidence type="ECO:0000256" key="9">
    <source>
        <dbReference type="ARBA" id="ARBA00047671"/>
    </source>
</evidence>
<dbReference type="CDD" id="cd04334">
    <property type="entry name" value="ProRS-INS"/>
    <property type="match status" value="1"/>
</dbReference>
<evidence type="ECO:0000313" key="13">
    <source>
        <dbReference type="Proteomes" id="UP000237684"/>
    </source>
</evidence>
<evidence type="ECO:0000256" key="10">
    <source>
        <dbReference type="HAMAP-Rule" id="MF_01569"/>
    </source>
</evidence>
<comment type="subcellular location">
    <subcellularLocation>
        <location evidence="1 10">Cytoplasm</location>
    </subcellularLocation>
</comment>
<dbReference type="InterPro" id="IPR004500">
    <property type="entry name" value="Pro-tRNA-synth_IIa_bac-type"/>
</dbReference>
<dbReference type="InterPro" id="IPR036621">
    <property type="entry name" value="Anticodon-bd_dom_sf"/>
</dbReference>
<gene>
    <name evidence="10" type="primary">proS</name>
    <name evidence="12" type="ORF">B1R32_10123</name>
</gene>
<evidence type="ECO:0000256" key="1">
    <source>
        <dbReference type="ARBA" id="ARBA00004496"/>
    </source>
</evidence>
<dbReference type="GO" id="GO:0002161">
    <property type="term" value="F:aminoacyl-tRNA deacylase activity"/>
    <property type="evidence" value="ECO:0007669"/>
    <property type="project" value="InterPro"/>
</dbReference>
<comment type="similarity">
    <text evidence="10">Belongs to the class-II aminoacyl-tRNA synthetase family. ProS type 1 subfamily.</text>
</comment>
<dbReference type="InterPro" id="IPR002314">
    <property type="entry name" value="aa-tRNA-synt_IIb"/>
</dbReference>
<dbReference type="FunCoup" id="A0A2S8SWV8">
    <property type="interactions" value="319"/>
</dbReference>
<evidence type="ECO:0000256" key="8">
    <source>
        <dbReference type="ARBA" id="ARBA00023146"/>
    </source>
</evidence>
<evidence type="ECO:0000313" key="12">
    <source>
        <dbReference type="EMBL" id="PQV65285.1"/>
    </source>
</evidence>
<dbReference type="InterPro" id="IPR036754">
    <property type="entry name" value="YbaK/aa-tRNA-synt-asso_dom_sf"/>
</dbReference>
<dbReference type="SUPFAM" id="SSF55681">
    <property type="entry name" value="Class II aaRS and biotin synthetases"/>
    <property type="match status" value="1"/>
</dbReference>
<dbReference type="PANTHER" id="PTHR42753">
    <property type="entry name" value="MITOCHONDRIAL RIBOSOME PROTEIN L39/PROLYL-TRNA LIGASE FAMILY MEMBER"/>
    <property type="match status" value="1"/>
</dbReference>
<dbReference type="EMBL" id="NIGF01000001">
    <property type="protein sequence ID" value="PQV65285.1"/>
    <property type="molecule type" value="Genomic_DNA"/>
</dbReference>
<dbReference type="InterPro" id="IPR002316">
    <property type="entry name" value="Pro-tRNA-ligase_IIa"/>
</dbReference>
<dbReference type="Gene3D" id="3.40.50.800">
    <property type="entry name" value="Anticodon-binding domain"/>
    <property type="match status" value="1"/>
</dbReference>
<name>A0A2S8SWV8_9BACT</name>
<keyword evidence="5 10" id="KW-0547">Nucleotide-binding</keyword>
<dbReference type="GO" id="GO:0005829">
    <property type="term" value="C:cytosol"/>
    <property type="evidence" value="ECO:0007669"/>
    <property type="project" value="TreeGrafter"/>
</dbReference>
<comment type="catalytic activity">
    <reaction evidence="9 10">
        <text>tRNA(Pro) + L-proline + ATP = L-prolyl-tRNA(Pro) + AMP + diphosphate</text>
        <dbReference type="Rhea" id="RHEA:14305"/>
        <dbReference type="Rhea" id="RHEA-COMP:9700"/>
        <dbReference type="Rhea" id="RHEA-COMP:9702"/>
        <dbReference type="ChEBI" id="CHEBI:30616"/>
        <dbReference type="ChEBI" id="CHEBI:33019"/>
        <dbReference type="ChEBI" id="CHEBI:60039"/>
        <dbReference type="ChEBI" id="CHEBI:78442"/>
        <dbReference type="ChEBI" id="CHEBI:78532"/>
        <dbReference type="ChEBI" id="CHEBI:456215"/>
        <dbReference type="EC" id="6.1.1.15"/>
    </reaction>
</comment>
<keyword evidence="7 10" id="KW-0648">Protein biosynthesis</keyword>
<dbReference type="Gene3D" id="3.90.960.10">
    <property type="entry name" value="YbaK/aminoacyl-tRNA synthetase-associated domain"/>
    <property type="match status" value="1"/>
</dbReference>
<dbReference type="SUPFAM" id="SSF55826">
    <property type="entry name" value="YbaK/ProRS associated domain"/>
    <property type="match status" value="1"/>
</dbReference>
<comment type="function">
    <text evidence="10">Catalyzes the attachment of proline to tRNA(Pro) in a two-step reaction: proline is first activated by ATP to form Pro-AMP and then transferred to the acceptor end of tRNA(Pro). As ProRS can inadvertently accommodate and process non-cognate amino acids such as alanine and cysteine, to avoid such errors it has two additional distinct editing activities against alanine. One activity is designated as 'pretransfer' editing and involves the tRNA(Pro)-independent hydrolysis of activated Ala-AMP. The other activity is designated 'posttransfer' editing and involves deacylation of mischarged Ala-tRNA(Pro). The misacylated Cys-tRNA(Pro) is not edited by ProRS.</text>
</comment>
<reference evidence="12 13" key="1">
    <citation type="journal article" date="2018" name="Syst. Appl. Microbiol.">
        <title>Abditibacterium utsteinense sp. nov., the first cultivated member of candidate phylum FBP, isolated from ice-free Antarctic soil samples.</title>
        <authorList>
            <person name="Tahon G."/>
            <person name="Tytgat B."/>
            <person name="Lebbe L."/>
            <person name="Carlier A."/>
            <person name="Willems A."/>
        </authorList>
    </citation>
    <scope>NUCLEOTIDE SEQUENCE [LARGE SCALE GENOMIC DNA]</scope>
    <source>
        <strain evidence="12 13">LMG 29911</strain>
    </source>
</reference>
<dbReference type="Pfam" id="PF04073">
    <property type="entry name" value="tRNA_edit"/>
    <property type="match status" value="1"/>
</dbReference>
<dbReference type="InterPro" id="IPR050062">
    <property type="entry name" value="Pro-tRNA_synthetase"/>
</dbReference>
<comment type="caution">
    <text evidence="12">The sequence shown here is derived from an EMBL/GenBank/DDBJ whole genome shotgun (WGS) entry which is preliminary data.</text>
</comment>
<dbReference type="AlphaFoldDB" id="A0A2S8SWV8"/>
<dbReference type="Pfam" id="PF00587">
    <property type="entry name" value="tRNA-synt_2b"/>
    <property type="match status" value="1"/>
</dbReference>
<keyword evidence="13" id="KW-1185">Reference proteome</keyword>
<dbReference type="GO" id="GO:0006433">
    <property type="term" value="P:prolyl-tRNA aminoacylation"/>
    <property type="evidence" value="ECO:0007669"/>
    <property type="project" value="UniProtKB-UniRule"/>
</dbReference>
<dbReference type="CDD" id="cd00861">
    <property type="entry name" value="ProRS_anticodon_short"/>
    <property type="match status" value="1"/>
</dbReference>
<dbReference type="InterPro" id="IPR007214">
    <property type="entry name" value="YbaK/aa-tRNA-synth-assoc-dom"/>
</dbReference>
<evidence type="ECO:0000259" key="11">
    <source>
        <dbReference type="PROSITE" id="PS50862"/>
    </source>
</evidence>
<dbReference type="SUPFAM" id="SSF52954">
    <property type="entry name" value="Class II aaRS ABD-related"/>
    <property type="match status" value="1"/>
</dbReference>
<comment type="domain">
    <text evidence="10">Consists of three domains: the N-terminal catalytic domain, the editing domain and the C-terminal anticodon-binding domain.</text>
</comment>
<dbReference type="RefSeq" id="WP_105482037.1">
    <property type="nucleotide sequence ID" value="NZ_NIGF01000001.1"/>
</dbReference>
<dbReference type="EC" id="6.1.1.15" evidence="10"/>
<dbReference type="PANTHER" id="PTHR42753:SF2">
    <property type="entry name" value="PROLINE--TRNA LIGASE"/>
    <property type="match status" value="1"/>
</dbReference>
<evidence type="ECO:0000256" key="4">
    <source>
        <dbReference type="ARBA" id="ARBA00022598"/>
    </source>
</evidence>
<evidence type="ECO:0000256" key="5">
    <source>
        <dbReference type="ARBA" id="ARBA00022741"/>
    </source>
</evidence>
<dbReference type="GO" id="GO:0004827">
    <property type="term" value="F:proline-tRNA ligase activity"/>
    <property type="evidence" value="ECO:0007669"/>
    <property type="project" value="UniProtKB-UniRule"/>
</dbReference>
<dbReference type="InterPro" id="IPR006195">
    <property type="entry name" value="aa-tRNA-synth_II"/>
</dbReference>
<dbReference type="OrthoDB" id="9809052at2"/>
<proteinExistence type="inferred from homology"/>
<feature type="domain" description="Aminoacyl-transfer RNA synthetases class-II family profile" evidence="11">
    <location>
        <begin position="31"/>
        <end position="466"/>
    </location>
</feature>
<keyword evidence="6 10" id="KW-0067">ATP-binding</keyword>
<accession>A0A2S8SWV8</accession>
<evidence type="ECO:0000256" key="3">
    <source>
        <dbReference type="ARBA" id="ARBA00022490"/>
    </source>
</evidence>
<sequence>MRQSQFFAPTLRQVKADNEGHALLLRGAYIRQLGSGIYSYLPLGWRVLQKIQNIVRQEMDKAGGVELLMPALHPAEIWAETGRDKMDILFRLKDGRGTDMVLGPTHEEIVTDIVRAGISSYKQLPVTLYQIQAKFRDEPRPRAGLLRGREFVMKDAYSFDADIAGLDRSFDAMMGAYRAIFARCGLDFQVVDASGGGIGGFDTKEFMTISPSGEDTILFNEHDGYAANLELATSTLEPIFNRNDISGELEEFATPGITTIEQLANSEGGAEAKHQIKTLVYVADEQPVLLLLRGDHQLNEAKAAGILGASALRAATGDEIFALLGAHPGSLGAVNLGATGAKLRIFADATLENRQKMTTGANKDGFHLRGVDVARDISVEQFADLREAREGETSPRGGGALQSAKCIEIGHVFKLGNKYSKAMGATFLDQNGKAQIFEMGCYGIGVSRIMAAVVEGNSDERGPIWPAEIAPFAVHILLMDKDEATKNIAEKIYFDLQSAGVEVLFDDRNERPGAKFADADLFGIPTQIVVGKLARESGEVEIRSRKDKSSENLSADEVVARVRESAANL</sequence>
<keyword evidence="3 10" id="KW-0963">Cytoplasm</keyword>
<dbReference type="NCBIfam" id="NF006625">
    <property type="entry name" value="PRK09194.1"/>
    <property type="match status" value="1"/>
</dbReference>
<dbReference type="Gene3D" id="3.30.930.10">
    <property type="entry name" value="Bira Bifunctional Protein, Domain 2"/>
    <property type="match status" value="2"/>
</dbReference>
<evidence type="ECO:0000256" key="6">
    <source>
        <dbReference type="ARBA" id="ARBA00022840"/>
    </source>
</evidence>
<keyword evidence="8 10" id="KW-0030">Aminoacyl-tRNA synthetase</keyword>
<protein>
    <recommendedName>
        <fullName evidence="10">Proline--tRNA ligase</fullName>
        <ecNumber evidence="10">6.1.1.15</ecNumber>
    </recommendedName>
    <alternativeName>
        <fullName evidence="10">Prolyl-tRNA synthetase</fullName>
        <shortName evidence="10">ProRS</shortName>
    </alternativeName>
</protein>
<dbReference type="CDD" id="cd00779">
    <property type="entry name" value="ProRS_core_prok"/>
    <property type="match status" value="1"/>
</dbReference>
<dbReference type="PROSITE" id="PS50862">
    <property type="entry name" value="AA_TRNA_LIGASE_II"/>
    <property type="match status" value="1"/>
</dbReference>
<dbReference type="InParanoid" id="A0A2S8SWV8"/>
<dbReference type="NCBIfam" id="TIGR00409">
    <property type="entry name" value="proS_fam_II"/>
    <property type="match status" value="1"/>
</dbReference>
<dbReference type="InterPro" id="IPR033730">
    <property type="entry name" value="ProRS_core_prok"/>
</dbReference>
<dbReference type="InterPro" id="IPR045864">
    <property type="entry name" value="aa-tRNA-synth_II/BPL/LPL"/>
</dbReference>
<dbReference type="Pfam" id="PF03129">
    <property type="entry name" value="HGTP_anticodon"/>
    <property type="match status" value="1"/>
</dbReference>
<dbReference type="InterPro" id="IPR023717">
    <property type="entry name" value="Pro-tRNA-Synthase_IIa_type1"/>
</dbReference>
<keyword evidence="4 10" id="KW-0436">Ligase</keyword>
<comment type="subunit">
    <text evidence="2 10">Homodimer.</text>
</comment>
<dbReference type="Proteomes" id="UP000237684">
    <property type="component" value="Unassembled WGS sequence"/>
</dbReference>
<dbReference type="InterPro" id="IPR044140">
    <property type="entry name" value="ProRS_anticodon_short"/>
</dbReference>
<dbReference type="GO" id="GO:0005524">
    <property type="term" value="F:ATP binding"/>
    <property type="evidence" value="ECO:0007669"/>
    <property type="project" value="UniProtKB-UniRule"/>
</dbReference>
<evidence type="ECO:0000256" key="2">
    <source>
        <dbReference type="ARBA" id="ARBA00011738"/>
    </source>
</evidence>
<dbReference type="PRINTS" id="PR01046">
    <property type="entry name" value="TRNASYNTHPRO"/>
</dbReference>
<dbReference type="HAMAP" id="MF_01569">
    <property type="entry name" value="Pro_tRNA_synth_type1"/>
    <property type="match status" value="1"/>
</dbReference>
<organism evidence="12 13">
    <name type="scientific">Abditibacterium utsteinense</name>
    <dbReference type="NCBI Taxonomy" id="1960156"/>
    <lineage>
        <taxon>Bacteria</taxon>
        <taxon>Pseudomonadati</taxon>
        <taxon>Abditibacteriota</taxon>
        <taxon>Abditibacteriia</taxon>
        <taxon>Abditibacteriales</taxon>
        <taxon>Abditibacteriaceae</taxon>
        <taxon>Abditibacterium</taxon>
    </lineage>
</organism>